<reference evidence="1" key="1">
    <citation type="journal article" date="2015" name="Nature">
        <title>Complex archaea that bridge the gap between prokaryotes and eukaryotes.</title>
        <authorList>
            <person name="Spang A."/>
            <person name="Saw J.H."/>
            <person name="Jorgensen S.L."/>
            <person name="Zaremba-Niedzwiedzka K."/>
            <person name="Martijn J."/>
            <person name="Lind A.E."/>
            <person name="van Eijk R."/>
            <person name="Schleper C."/>
            <person name="Guy L."/>
            <person name="Ettema T.J."/>
        </authorList>
    </citation>
    <scope>NUCLEOTIDE SEQUENCE</scope>
</reference>
<proteinExistence type="predicted"/>
<comment type="caution">
    <text evidence="1">The sequence shown here is derived from an EMBL/GenBank/DDBJ whole genome shotgun (WGS) entry which is preliminary data.</text>
</comment>
<gene>
    <name evidence="1" type="ORF">LCGC14_0651940</name>
</gene>
<dbReference type="EMBL" id="LAZR01001217">
    <property type="protein sequence ID" value="KKN48501.1"/>
    <property type="molecule type" value="Genomic_DNA"/>
</dbReference>
<name>A0A0F9THP0_9ZZZZ</name>
<organism evidence="1">
    <name type="scientific">marine sediment metagenome</name>
    <dbReference type="NCBI Taxonomy" id="412755"/>
    <lineage>
        <taxon>unclassified sequences</taxon>
        <taxon>metagenomes</taxon>
        <taxon>ecological metagenomes</taxon>
    </lineage>
</organism>
<sequence length="121" mass="14151">MKRRERLEEQPGQKIEGRLKGLEKGLEKLEDDKMVRITKSIFFPPKDKALARKISIKSPTAFRRSIRKLRLGGITLKERRALTLAKTRATVQLKRNNLSSNERRQFRSISQINIPKVTKKR</sequence>
<evidence type="ECO:0000313" key="1">
    <source>
        <dbReference type="EMBL" id="KKN48501.1"/>
    </source>
</evidence>
<accession>A0A0F9THP0</accession>
<protein>
    <submittedName>
        <fullName evidence="1">Uncharacterized protein</fullName>
    </submittedName>
</protein>
<dbReference type="AlphaFoldDB" id="A0A0F9THP0"/>